<dbReference type="Proteomes" id="UP001283361">
    <property type="component" value="Unassembled WGS sequence"/>
</dbReference>
<reference evidence="1" key="1">
    <citation type="journal article" date="2023" name="G3 (Bethesda)">
        <title>A reference genome for the long-term kleptoplast-retaining sea slug Elysia crispata morphotype clarki.</title>
        <authorList>
            <person name="Eastman K.E."/>
            <person name="Pendleton A.L."/>
            <person name="Shaikh M.A."/>
            <person name="Suttiyut T."/>
            <person name="Ogas R."/>
            <person name="Tomko P."/>
            <person name="Gavelis G."/>
            <person name="Widhalm J.R."/>
            <person name="Wisecaver J.H."/>
        </authorList>
    </citation>
    <scope>NUCLEOTIDE SEQUENCE</scope>
    <source>
        <strain evidence="1">ECLA1</strain>
    </source>
</reference>
<organism evidence="1 2">
    <name type="scientific">Elysia crispata</name>
    <name type="common">lettuce slug</name>
    <dbReference type="NCBI Taxonomy" id="231223"/>
    <lineage>
        <taxon>Eukaryota</taxon>
        <taxon>Metazoa</taxon>
        <taxon>Spiralia</taxon>
        <taxon>Lophotrochozoa</taxon>
        <taxon>Mollusca</taxon>
        <taxon>Gastropoda</taxon>
        <taxon>Heterobranchia</taxon>
        <taxon>Euthyneura</taxon>
        <taxon>Panpulmonata</taxon>
        <taxon>Sacoglossa</taxon>
        <taxon>Placobranchoidea</taxon>
        <taxon>Plakobranchidae</taxon>
        <taxon>Elysia</taxon>
    </lineage>
</organism>
<evidence type="ECO:0000313" key="1">
    <source>
        <dbReference type="EMBL" id="KAK3799372.1"/>
    </source>
</evidence>
<accession>A0AAE1B4E1</accession>
<comment type="caution">
    <text evidence="1">The sequence shown here is derived from an EMBL/GenBank/DDBJ whole genome shotgun (WGS) entry which is preliminary data.</text>
</comment>
<evidence type="ECO:0000313" key="2">
    <source>
        <dbReference type="Proteomes" id="UP001283361"/>
    </source>
</evidence>
<name>A0AAE1B4E1_9GAST</name>
<protein>
    <submittedName>
        <fullName evidence="1">Uncharacterized protein</fullName>
    </submittedName>
</protein>
<sequence>MTLSIPRQITWSALNTAHKPDKSQSALVLSYLLHMAWTHRLKGHLRLSFQQLSHRDSGELHRTSPMETV</sequence>
<keyword evidence="2" id="KW-1185">Reference proteome</keyword>
<dbReference type="AlphaFoldDB" id="A0AAE1B4E1"/>
<gene>
    <name evidence="1" type="ORF">RRG08_013192</name>
</gene>
<dbReference type="EMBL" id="JAWDGP010000579">
    <property type="protein sequence ID" value="KAK3799372.1"/>
    <property type="molecule type" value="Genomic_DNA"/>
</dbReference>
<proteinExistence type="predicted"/>